<evidence type="ECO:0000313" key="2">
    <source>
        <dbReference type="Proteomes" id="UP000295680"/>
    </source>
</evidence>
<dbReference type="AlphaFoldDB" id="A0A4R2J4C5"/>
<dbReference type="Proteomes" id="UP000295680">
    <property type="component" value="Unassembled WGS sequence"/>
</dbReference>
<sequence length="328" mass="35689">MSTSRKPEPGHVHETAEFLGDQFAEARRACGEVVQKHQLVRYLAHYSQGAFDFSYAAHDIESHDRSAMQRLGRQLGFTMSALDRRLQEARTGALIRTVLHTEYGAVMCGSVVPRQNVVGLCVDRTAVDHPGAPLSDAPEVRTMDKALSDLTTHMRARISLPSLNPGGWASADVVGVLTSTDPAGAPRAEVADEFADPRIVDACVGVVRPEDLQFVAYCTAGEVAVMADHFDHPSLAPFFTQISVEARRTFYRMFSRELGGVITRLNHTVGTAEPGGLLVRVVLDVEQGAIYFYRLAVGTYLVGVTIDQARVRGADERIARLAVECAPG</sequence>
<proteinExistence type="predicted"/>
<gene>
    <name evidence="1" type="ORF">EV192_110102</name>
</gene>
<dbReference type="EMBL" id="SLWS01000010">
    <property type="protein sequence ID" value="TCO53513.1"/>
    <property type="molecule type" value="Genomic_DNA"/>
</dbReference>
<dbReference type="RefSeq" id="WP_132123490.1">
    <property type="nucleotide sequence ID" value="NZ_SLWS01000010.1"/>
</dbReference>
<comment type="caution">
    <text evidence="1">The sequence shown here is derived from an EMBL/GenBank/DDBJ whole genome shotgun (WGS) entry which is preliminary data.</text>
</comment>
<organism evidence="1 2">
    <name type="scientific">Actinocrispum wychmicini</name>
    <dbReference type="NCBI Taxonomy" id="1213861"/>
    <lineage>
        <taxon>Bacteria</taxon>
        <taxon>Bacillati</taxon>
        <taxon>Actinomycetota</taxon>
        <taxon>Actinomycetes</taxon>
        <taxon>Pseudonocardiales</taxon>
        <taxon>Pseudonocardiaceae</taxon>
        <taxon>Actinocrispum</taxon>
    </lineage>
</organism>
<accession>A0A4R2J4C5</accession>
<protein>
    <submittedName>
        <fullName evidence="1">Uncharacterized protein</fullName>
    </submittedName>
</protein>
<evidence type="ECO:0000313" key="1">
    <source>
        <dbReference type="EMBL" id="TCO53513.1"/>
    </source>
</evidence>
<reference evidence="1 2" key="1">
    <citation type="submission" date="2019-03" db="EMBL/GenBank/DDBJ databases">
        <title>Genomic Encyclopedia of Type Strains, Phase IV (KMG-IV): sequencing the most valuable type-strain genomes for metagenomic binning, comparative biology and taxonomic classification.</title>
        <authorList>
            <person name="Goeker M."/>
        </authorList>
    </citation>
    <scope>NUCLEOTIDE SEQUENCE [LARGE SCALE GENOMIC DNA]</scope>
    <source>
        <strain evidence="1 2">DSM 45934</strain>
    </source>
</reference>
<dbReference type="OrthoDB" id="3354731at2"/>
<keyword evidence="2" id="KW-1185">Reference proteome</keyword>
<name>A0A4R2J4C5_9PSEU</name>